<evidence type="ECO:0000313" key="10">
    <source>
        <dbReference type="EMBL" id="CAK9198513.1"/>
    </source>
</evidence>
<keyword evidence="7 8" id="KW-0568">Pathogenesis-related protein</keyword>
<dbReference type="InterPro" id="IPR004326">
    <property type="entry name" value="Mlo"/>
</dbReference>
<proteinExistence type="inferred from homology"/>
<dbReference type="Pfam" id="PF03094">
    <property type="entry name" value="Mlo"/>
    <property type="match status" value="1"/>
</dbReference>
<feature type="transmembrane region" description="Helical" evidence="9">
    <location>
        <begin position="331"/>
        <end position="349"/>
    </location>
</feature>
<dbReference type="Proteomes" id="UP001497512">
    <property type="component" value="Chromosome 12"/>
</dbReference>
<evidence type="ECO:0000313" key="11">
    <source>
        <dbReference type="Proteomes" id="UP001497512"/>
    </source>
</evidence>
<evidence type="ECO:0000256" key="9">
    <source>
        <dbReference type="SAM" id="Phobius"/>
    </source>
</evidence>
<evidence type="ECO:0000256" key="2">
    <source>
        <dbReference type="ARBA" id="ARBA00006574"/>
    </source>
</evidence>
<comment type="function">
    <text evidence="8">May be involved in modulation of pathogen defense and leaf cell death.</text>
</comment>
<evidence type="ECO:0000256" key="7">
    <source>
        <dbReference type="ARBA" id="ARBA00023265"/>
    </source>
</evidence>
<feature type="transmembrane region" description="Helical" evidence="9">
    <location>
        <begin position="387"/>
        <end position="411"/>
    </location>
</feature>
<organism evidence="10 11">
    <name type="scientific">Sphagnum troendelagicum</name>
    <dbReference type="NCBI Taxonomy" id="128251"/>
    <lineage>
        <taxon>Eukaryota</taxon>
        <taxon>Viridiplantae</taxon>
        <taxon>Streptophyta</taxon>
        <taxon>Embryophyta</taxon>
        <taxon>Bryophyta</taxon>
        <taxon>Sphagnophytina</taxon>
        <taxon>Sphagnopsida</taxon>
        <taxon>Sphagnales</taxon>
        <taxon>Sphagnaceae</taxon>
        <taxon>Sphagnum</taxon>
    </lineage>
</organism>
<evidence type="ECO:0000256" key="3">
    <source>
        <dbReference type="ARBA" id="ARBA00022692"/>
    </source>
</evidence>
<dbReference type="PANTHER" id="PTHR31942:SF77">
    <property type="entry name" value="MLO-LIKE PROTEIN 14"/>
    <property type="match status" value="1"/>
</dbReference>
<reference evidence="10" key="1">
    <citation type="submission" date="2024-02" db="EMBL/GenBank/DDBJ databases">
        <authorList>
            <consortium name="ELIXIR-Norway"/>
            <consortium name="Elixir Norway"/>
        </authorList>
    </citation>
    <scope>NUCLEOTIDE SEQUENCE</scope>
</reference>
<gene>
    <name evidence="8" type="primary">MLO</name>
    <name evidence="10" type="ORF">CSSPTR1EN2_LOCUS4474</name>
</gene>
<feature type="transmembrane region" description="Helical" evidence="9">
    <location>
        <begin position="70"/>
        <end position="88"/>
    </location>
</feature>
<keyword evidence="4 8" id="KW-0611">Plant defense</keyword>
<feature type="transmembrane region" description="Helical" evidence="9">
    <location>
        <begin position="308"/>
        <end position="325"/>
    </location>
</feature>
<accession>A0ABP0TK49</accession>
<sequence>MAVEVAAGLEGAGESVRSLENTPTWAVATVCTCFVIISFGAERSIYGLSRYLQKTKRKSLHLALEKMKDELMLVGFISLVITVLRTPVSQICIKSSLYNKFLPCSTVDHQAAQQMQAPGVGAAAGPQPQLRRLLSAAISEGLHGRMLLSLNNAAATTTTESQGNCPEGQEPFVTVDSLDQLHIFIFVMAVVHVVYSCLTMLLAMVKVYSWRVWEAEVHLENHAALKEITRNLTLQRQSTFAQYRTTKAWSVKKVSVLMICFFRQFGQSVTRVDYLTLREGFVTTHNLGINYDFHSYMMRCMEDEFKDIVGLSAPLWGFVILFLILNVEGSTVYFFLTFVPIILVLLVGAKLQHVIATLTLENTGEGPYAGSKLRPRDELFWFNKPQLVLYLIHFILFQNAFELATFIWFWWQFSLKSCLLRHHAQVYVRLALGIMVQIFCSFSTLPLYTLVTQMGTNFKASVFHPHVKNALHTWHKGAKKREYPLDLPFSYTYRNDGQTSIKLVHSDSADGLAVYDRVDVSGTPLDSTSPSIMSSRIPPRSWARFRSNCSKYPGLLFKAS</sequence>
<feature type="transmembrane region" description="Helical" evidence="9">
    <location>
        <begin position="431"/>
        <end position="451"/>
    </location>
</feature>
<dbReference type="PANTHER" id="PTHR31942">
    <property type="entry name" value="MLO-LIKE PROTEIN 1"/>
    <property type="match status" value="1"/>
</dbReference>
<comment type="similarity">
    <text evidence="2 8">Belongs to the MLO family.</text>
</comment>
<evidence type="ECO:0000256" key="5">
    <source>
        <dbReference type="ARBA" id="ARBA00022989"/>
    </source>
</evidence>
<dbReference type="EMBL" id="OZ019904">
    <property type="protein sequence ID" value="CAK9198513.1"/>
    <property type="molecule type" value="Genomic_DNA"/>
</dbReference>
<name>A0ABP0TK49_9BRYO</name>
<protein>
    <recommendedName>
        <fullName evidence="8">MLO-like protein</fullName>
    </recommendedName>
</protein>
<evidence type="ECO:0000256" key="8">
    <source>
        <dbReference type="RuleBase" id="RU280816"/>
    </source>
</evidence>
<keyword evidence="8" id="KW-0112">Calmodulin-binding</keyword>
<evidence type="ECO:0000256" key="1">
    <source>
        <dbReference type="ARBA" id="ARBA00004141"/>
    </source>
</evidence>
<comment type="subcellular location">
    <subcellularLocation>
        <location evidence="1 8">Membrane</location>
        <topology evidence="1 8">Multi-pass membrane protein</topology>
    </subcellularLocation>
</comment>
<keyword evidence="5 8" id="KW-1133">Transmembrane helix</keyword>
<feature type="transmembrane region" description="Helical" evidence="9">
    <location>
        <begin position="25"/>
        <end position="49"/>
    </location>
</feature>
<comment type="domain">
    <text evidence="8">The C-terminus contains a calmodulin-binding domain, which binds calmodulin in a calcium-dependent fashion.</text>
</comment>
<evidence type="ECO:0000256" key="6">
    <source>
        <dbReference type="ARBA" id="ARBA00023136"/>
    </source>
</evidence>
<evidence type="ECO:0000256" key="4">
    <source>
        <dbReference type="ARBA" id="ARBA00022821"/>
    </source>
</evidence>
<keyword evidence="6 8" id="KW-0472">Membrane</keyword>
<keyword evidence="3 8" id="KW-0812">Transmembrane</keyword>
<keyword evidence="11" id="KW-1185">Reference proteome</keyword>
<feature type="transmembrane region" description="Helical" evidence="9">
    <location>
        <begin position="181"/>
        <end position="203"/>
    </location>
</feature>